<dbReference type="Proteomes" id="UP001501676">
    <property type="component" value="Unassembled WGS sequence"/>
</dbReference>
<keyword evidence="2" id="KW-1185">Reference proteome</keyword>
<comment type="caution">
    <text evidence="1">The sequence shown here is derived from an EMBL/GenBank/DDBJ whole genome shotgun (WGS) entry which is preliminary data.</text>
</comment>
<dbReference type="EMBL" id="BAAAYN010000034">
    <property type="protein sequence ID" value="GAA3391654.1"/>
    <property type="molecule type" value="Genomic_DNA"/>
</dbReference>
<evidence type="ECO:0000313" key="2">
    <source>
        <dbReference type="Proteomes" id="UP001501676"/>
    </source>
</evidence>
<gene>
    <name evidence="1" type="ORF">GCM10020369_50400</name>
</gene>
<evidence type="ECO:0000313" key="1">
    <source>
        <dbReference type="EMBL" id="GAA3391654.1"/>
    </source>
</evidence>
<organism evidence="1 2">
    <name type="scientific">Cryptosporangium minutisporangium</name>
    <dbReference type="NCBI Taxonomy" id="113569"/>
    <lineage>
        <taxon>Bacteria</taxon>
        <taxon>Bacillati</taxon>
        <taxon>Actinomycetota</taxon>
        <taxon>Actinomycetes</taxon>
        <taxon>Cryptosporangiales</taxon>
        <taxon>Cryptosporangiaceae</taxon>
        <taxon>Cryptosporangium</taxon>
    </lineage>
</organism>
<reference evidence="2" key="1">
    <citation type="journal article" date="2019" name="Int. J. Syst. Evol. Microbiol.">
        <title>The Global Catalogue of Microorganisms (GCM) 10K type strain sequencing project: providing services to taxonomists for standard genome sequencing and annotation.</title>
        <authorList>
            <consortium name="The Broad Institute Genomics Platform"/>
            <consortium name="The Broad Institute Genome Sequencing Center for Infectious Disease"/>
            <person name="Wu L."/>
            <person name="Ma J."/>
        </authorList>
    </citation>
    <scope>NUCLEOTIDE SEQUENCE [LARGE SCALE GENOMIC DNA]</scope>
    <source>
        <strain evidence="2">JCM 9458</strain>
    </source>
</reference>
<name>A0ABP6T3H6_9ACTN</name>
<protein>
    <submittedName>
        <fullName evidence="1">Uncharacterized protein</fullName>
    </submittedName>
</protein>
<sequence>MDARGRSECSLAGPWDRYRACVAGFVEQLPALLGVVVGAAGSLAVTTIGDRARFRREQDSRSRERWLAAYSGYALAMKANVNAMLRFAAHVGADPRPHPHPLPPEDAEPLLADSVEARDQAWETLLLLGSAEVIAAAQGWFGTVAALERSVRDPIRGPAVWDELVTQQFTARVAFYAAARRDLGFPPVDPGSPPSATQLAMP</sequence>
<accession>A0ABP6T3H6</accession>
<proteinExistence type="predicted"/>